<dbReference type="EMBL" id="LCNH01000001">
    <property type="protein sequence ID" value="KKU51481.1"/>
    <property type="molecule type" value="Genomic_DNA"/>
</dbReference>
<gene>
    <name evidence="1" type="ORF">UX73_C0001G0013</name>
</gene>
<dbReference type="Proteomes" id="UP000034873">
    <property type="component" value="Unassembled WGS sequence"/>
</dbReference>
<comment type="caution">
    <text evidence="1">The sequence shown here is derived from an EMBL/GenBank/DDBJ whole genome shotgun (WGS) entry which is preliminary data.</text>
</comment>
<accession>A0A0G1R2R7</accession>
<sequence length="184" mass="20732">MDLKQNEDIQKFLDKIKQLEKNEKLDLSSDEDLSIGIMNLISIEEHLFFTFSKTGKKEYLSVLNQVREMRKDLLKKIIKDSEGEVWCTCKHLLAVSMRLIEVGTKMLGKGNEQEAKDMFEKAYGLYSMFWGINLGLVTVGNELTAGNGNNTINLVSDSKAKTASVSIFAKLGQIVQKAIDCCKE</sequence>
<dbReference type="STRING" id="1619122.UX73_C0001G0013"/>
<evidence type="ECO:0000313" key="2">
    <source>
        <dbReference type="Proteomes" id="UP000034873"/>
    </source>
</evidence>
<reference evidence="1 2" key="1">
    <citation type="journal article" date="2015" name="Nature">
        <title>rRNA introns, odd ribosomes, and small enigmatic genomes across a large radiation of phyla.</title>
        <authorList>
            <person name="Brown C.T."/>
            <person name="Hug L.A."/>
            <person name="Thomas B.C."/>
            <person name="Sharon I."/>
            <person name="Castelle C.J."/>
            <person name="Singh A."/>
            <person name="Wilkins M.J."/>
            <person name="Williams K.H."/>
            <person name="Banfield J.F."/>
        </authorList>
    </citation>
    <scope>NUCLEOTIDE SEQUENCE [LARGE SCALE GENOMIC DNA]</scope>
</reference>
<evidence type="ECO:0000313" key="1">
    <source>
        <dbReference type="EMBL" id="KKU51481.1"/>
    </source>
</evidence>
<proteinExistence type="predicted"/>
<protein>
    <submittedName>
        <fullName evidence="1">Uncharacterized protein</fullName>
    </submittedName>
</protein>
<dbReference type="AlphaFoldDB" id="A0A0G1R2R7"/>
<name>A0A0G1R2R7_UNCKA</name>
<organism evidence="1 2">
    <name type="scientific">candidate division WWE3 bacterium GW2011_GWC1_47_10</name>
    <dbReference type="NCBI Taxonomy" id="1619122"/>
    <lineage>
        <taxon>Bacteria</taxon>
        <taxon>Katanobacteria</taxon>
    </lineage>
</organism>